<name>A0A6S6XZ36_9PROT</name>
<dbReference type="Proteomes" id="UP000515733">
    <property type="component" value="Chromosome"/>
</dbReference>
<dbReference type="RefSeq" id="WP_145770756.1">
    <property type="nucleotide sequence ID" value="NZ_LR778301.1"/>
</dbReference>
<dbReference type="SUPFAM" id="SSF49478">
    <property type="entry name" value="Cna protein B-type domain"/>
    <property type="match status" value="1"/>
</dbReference>
<dbReference type="AlphaFoldDB" id="A0A6S6XZ36"/>
<proteinExistence type="predicted"/>
<organism evidence="1 2">
    <name type="scientific">Denitratisoma oestradiolicum</name>
    <dbReference type="NCBI Taxonomy" id="311182"/>
    <lineage>
        <taxon>Bacteria</taxon>
        <taxon>Pseudomonadati</taxon>
        <taxon>Pseudomonadota</taxon>
        <taxon>Betaproteobacteria</taxon>
        <taxon>Nitrosomonadales</taxon>
        <taxon>Sterolibacteriaceae</taxon>
        <taxon>Denitratisoma</taxon>
    </lineage>
</organism>
<accession>A0A6S6XZ36</accession>
<dbReference type="KEGG" id="doe:DENOEST_3059"/>
<keyword evidence="2" id="KW-1185">Reference proteome</keyword>
<evidence type="ECO:0000313" key="2">
    <source>
        <dbReference type="Proteomes" id="UP000515733"/>
    </source>
</evidence>
<dbReference type="EMBL" id="LR778301">
    <property type="protein sequence ID" value="CAB1370213.1"/>
    <property type="molecule type" value="Genomic_DNA"/>
</dbReference>
<sequence length="241" mass="26107">MRVSNRTIIAAACGVLSTVGVAQAHYLWLEPDEAGARLFYGEAEGGLKEKSPGKLDTIKAPRAFVLNQLSGQHKALTVSLTAGHFFVNGGGKSPALLATEGSLEVRDLTKHGLGMAKTNYYARYGQPKGPNDQFSFALDVQGRDPNKLTVLYRGQPLKGAKLEVIAPNTWVQEYRTDTQGRVAINTPWRGSYVIHVLHVDATPGEFDGKKYESLRNHFTYTFLKADGADPGPAVPPSHGSD</sequence>
<reference evidence="1 2" key="1">
    <citation type="submission" date="2020-03" db="EMBL/GenBank/DDBJ databases">
        <authorList>
            <consortium name="Genoscope - CEA"/>
            <person name="William W."/>
        </authorList>
    </citation>
    <scope>NUCLEOTIDE SEQUENCE [LARGE SCALE GENOMIC DNA]</scope>
    <source>
        <strain evidence="2">DSM 16959</strain>
    </source>
</reference>
<protein>
    <submittedName>
        <fullName evidence="1">Uncharacterized protein</fullName>
    </submittedName>
</protein>
<dbReference type="OrthoDB" id="8911471at2"/>
<gene>
    <name evidence="1" type="ORF">DENOEST_3059</name>
</gene>
<evidence type="ECO:0000313" key="1">
    <source>
        <dbReference type="EMBL" id="CAB1370213.1"/>
    </source>
</evidence>